<feature type="compositionally biased region" description="Low complexity" evidence="1">
    <location>
        <begin position="1"/>
        <end position="25"/>
    </location>
</feature>
<dbReference type="AlphaFoldDB" id="A0A8H6XLK4"/>
<organism evidence="2 3">
    <name type="scientific">Mycena sanguinolenta</name>
    <dbReference type="NCBI Taxonomy" id="230812"/>
    <lineage>
        <taxon>Eukaryota</taxon>
        <taxon>Fungi</taxon>
        <taxon>Dikarya</taxon>
        <taxon>Basidiomycota</taxon>
        <taxon>Agaricomycotina</taxon>
        <taxon>Agaricomycetes</taxon>
        <taxon>Agaricomycetidae</taxon>
        <taxon>Agaricales</taxon>
        <taxon>Marasmiineae</taxon>
        <taxon>Mycenaceae</taxon>
        <taxon>Mycena</taxon>
    </lineage>
</organism>
<feature type="region of interest" description="Disordered" evidence="1">
    <location>
        <begin position="1"/>
        <end position="82"/>
    </location>
</feature>
<name>A0A8H6XLK4_9AGAR</name>
<sequence length="82" mass="8927">MPALRRSSRAKASSTTVYSASAAKSHIATEAARRQKNLQESGKPVQATATSELPSTLSSLENSQQSTDQWLRSKRTKTGYEN</sequence>
<feature type="compositionally biased region" description="Basic residues" evidence="1">
    <location>
        <begin position="72"/>
        <end position="82"/>
    </location>
</feature>
<comment type="caution">
    <text evidence="2">The sequence shown here is derived from an EMBL/GenBank/DDBJ whole genome shotgun (WGS) entry which is preliminary data.</text>
</comment>
<accession>A0A8H6XLK4</accession>
<keyword evidence="3" id="KW-1185">Reference proteome</keyword>
<proteinExistence type="predicted"/>
<evidence type="ECO:0000313" key="3">
    <source>
        <dbReference type="Proteomes" id="UP000623467"/>
    </source>
</evidence>
<dbReference type="EMBL" id="JACAZH010000025">
    <property type="protein sequence ID" value="KAF7342634.1"/>
    <property type="molecule type" value="Genomic_DNA"/>
</dbReference>
<dbReference type="Proteomes" id="UP000623467">
    <property type="component" value="Unassembled WGS sequence"/>
</dbReference>
<feature type="compositionally biased region" description="Low complexity" evidence="1">
    <location>
        <begin position="47"/>
        <end position="63"/>
    </location>
</feature>
<reference evidence="2" key="1">
    <citation type="submission" date="2020-05" db="EMBL/GenBank/DDBJ databases">
        <title>Mycena genomes resolve the evolution of fungal bioluminescence.</title>
        <authorList>
            <person name="Tsai I.J."/>
        </authorList>
    </citation>
    <scope>NUCLEOTIDE SEQUENCE</scope>
    <source>
        <strain evidence="2">160909Yilan</strain>
    </source>
</reference>
<protein>
    <submittedName>
        <fullName evidence="2">Uncharacterized protein</fullName>
    </submittedName>
</protein>
<evidence type="ECO:0000313" key="2">
    <source>
        <dbReference type="EMBL" id="KAF7342634.1"/>
    </source>
</evidence>
<gene>
    <name evidence="2" type="ORF">MSAN_02020200</name>
</gene>
<evidence type="ECO:0000256" key="1">
    <source>
        <dbReference type="SAM" id="MobiDB-lite"/>
    </source>
</evidence>